<sequence>MSATSSSPVKQVKATKDPVRSSVNLTPSTSENEVQIEYMLDITPEMSKIDIESKDIEWINIVTPPESNFILFIHLKKRTVAYRVMRDTVSCTSPLLRNRINWNRDRYKTSPNTIDGSCDGCGNANGGSHLHLYDDDNDPDAVRNLLQIIHCKPDLALLNPGFDLVKRIAIVCEKYQFEESILPWRHIWTEKFLQHILDPGYEDWLRIIKIFGIEEKTAKLKTAELVRVLGEQCSALMTDIKSGRVFMVRRGERVFTGLWPGKAVSEIIEQRKSRIERLASYLRNLSSILRNVRSPCGSDECANLACGSLTRSIVKQGLCGVLKSTREWDGSVEELQEKMSKITISTHCFRNPTSRDCKIAVLKNHFVAFVKPPGAPTKR</sequence>
<evidence type="ECO:0000313" key="2">
    <source>
        <dbReference type="EMBL" id="KAK6352085.1"/>
    </source>
</evidence>
<dbReference type="AlphaFoldDB" id="A0AAV9UZZ0"/>
<feature type="region of interest" description="Disordered" evidence="1">
    <location>
        <begin position="1"/>
        <end position="28"/>
    </location>
</feature>
<evidence type="ECO:0000313" key="3">
    <source>
        <dbReference type="Proteomes" id="UP001373714"/>
    </source>
</evidence>
<accession>A0AAV9UZZ0</accession>
<evidence type="ECO:0000256" key="1">
    <source>
        <dbReference type="SAM" id="MobiDB-lite"/>
    </source>
</evidence>
<protein>
    <submittedName>
        <fullName evidence="2">Uncharacterized protein</fullName>
    </submittedName>
</protein>
<proteinExistence type="predicted"/>
<gene>
    <name evidence="2" type="ORF">TWF730_008916</name>
</gene>
<dbReference type="Proteomes" id="UP001373714">
    <property type="component" value="Unassembled WGS sequence"/>
</dbReference>
<reference evidence="2 3" key="1">
    <citation type="submission" date="2019-10" db="EMBL/GenBank/DDBJ databases">
        <authorList>
            <person name="Palmer J.M."/>
        </authorList>
    </citation>
    <scope>NUCLEOTIDE SEQUENCE [LARGE SCALE GENOMIC DNA]</scope>
    <source>
        <strain evidence="2 3">TWF730</strain>
    </source>
</reference>
<keyword evidence="3" id="KW-1185">Reference proteome</keyword>
<organism evidence="2 3">
    <name type="scientific">Orbilia blumenaviensis</name>
    <dbReference type="NCBI Taxonomy" id="1796055"/>
    <lineage>
        <taxon>Eukaryota</taxon>
        <taxon>Fungi</taxon>
        <taxon>Dikarya</taxon>
        <taxon>Ascomycota</taxon>
        <taxon>Pezizomycotina</taxon>
        <taxon>Orbiliomycetes</taxon>
        <taxon>Orbiliales</taxon>
        <taxon>Orbiliaceae</taxon>
        <taxon>Orbilia</taxon>
    </lineage>
</organism>
<name>A0AAV9UZZ0_9PEZI</name>
<comment type="caution">
    <text evidence="2">The sequence shown here is derived from an EMBL/GenBank/DDBJ whole genome shotgun (WGS) entry which is preliminary data.</text>
</comment>
<dbReference type="EMBL" id="JAVHNS010000006">
    <property type="protein sequence ID" value="KAK6352085.1"/>
    <property type="molecule type" value="Genomic_DNA"/>
</dbReference>